<sequence length="1017" mass="116584">MKLPIIGKETEEHSKARLANSYANNLIPPEKKNYLTDLKKSTGPFLAITDHNDETKYLMDAASQIATLGLGFSPSVFFGAAHYLSSWTNDSNSKEFHSIRKALTETLKRKTNWPKLDLTICNSGAEANEIALGYCYKKRVNKNANKVLAFEGSFHGRMMITLSSTWNKVKREPFEWPGHETIYCTFPELETDLIHQSAPKDWRSFWASSCALELEIPKDWNKDSQIEKEINSLLEVREKIKTKEIFAILIEPMQCEGGDRYSSGRFNEALILMARSFGIPVIFDEVQTGFHLGKEFFWHKEFNLRDDQDKELYPDYVVCAKKAQVGLVLSHNEETKKEELQVSSVIRGYLHAVALDQSQDLIHNLEKSARVLLDDLCKKFEGKITRPRVNGMAFAFELPSAEITTEFINRRFDHGLLYYPAGAKTLRFRLNTSFTKGDIEFLFERLDQMAGEILNNEGPKPIKEIETRDRNLASIYEWQELLLLTKLKVLTGEKLDNEMFQEKIYSLFEKSTGHKIIRIDKENFSKWKDKIHQMQLDIYEPTRQTEIEKFEYCATSEKGQAVGIIQGDKLLAMSFSSPLSLNPFERGVRNDPDFNNPNALYMVDSTVGKELQGKGVGRFVKYALSAFALNDGIELINGRNRDRMAASMLSINLSLGAHEIMYMREDYPDFEKYRNVLYYTSATKFKTDQLSLSDAINSPLSNLDLTAENLSEQLPYLVNKVCLSNFVSPRFLDHLDSIKKYLPESLQHLYTTSGQSECVDKLAKSIWYNQEEKTNHMITFKGHYFGSGSFLSRSLSNSEDKFFDVTHLDHPNASNEQNVLQDLERVLKEKKTMAIWLEPIGSQTMERIERETLTKIIGLASKYGTKVIFNETAASFYRYDKENFLCSNIEGITPDAAMCFLGGQSGLCYMKEENFLAKPLMLISTWDGDEFALSNFHQALEIVHSDFEKFTEIRLEFTNKLLEALSNFEITEMELENGCGHFKGNISLSLARYFKKVGDRYLVIPSFSAMREFLGKE</sequence>
<proteinExistence type="inferred from homology"/>
<dbReference type="InterPro" id="IPR015424">
    <property type="entry name" value="PyrdxlP-dep_Trfase"/>
</dbReference>
<dbReference type="Pfam" id="PF00202">
    <property type="entry name" value="Aminotran_3"/>
    <property type="match status" value="1"/>
</dbReference>
<evidence type="ECO:0000256" key="4">
    <source>
        <dbReference type="ARBA" id="ARBA00022679"/>
    </source>
</evidence>
<dbReference type="InterPro" id="IPR005814">
    <property type="entry name" value="Aminotrans_3"/>
</dbReference>
<keyword evidence="7" id="KW-1185">Reference proteome</keyword>
<evidence type="ECO:0000313" key="6">
    <source>
        <dbReference type="EMBL" id="CBW26688.1"/>
    </source>
</evidence>
<dbReference type="GO" id="GO:0009450">
    <property type="term" value="P:gamma-aminobutyric acid catabolic process"/>
    <property type="evidence" value="ECO:0007669"/>
    <property type="project" value="TreeGrafter"/>
</dbReference>
<evidence type="ECO:0000256" key="5">
    <source>
        <dbReference type="ARBA" id="ARBA00022898"/>
    </source>
</evidence>
<evidence type="ECO:0000256" key="3">
    <source>
        <dbReference type="ARBA" id="ARBA00022576"/>
    </source>
</evidence>
<dbReference type="GO" id="GO:0030170">
    <property type="term" value="F:pyridoxal phosphate binding"/>
    <property type="evidence" value="ECO:0007669"/>
    <property type="project" value="InterPro"/>
</dbReference>
<dbReference type="InterPro" id="IPR015422">
    <property type="entry name" value="PyrdxlP-dep_Trfase_small"/>
</dbReference>
<dbReference type="STRING" id="862908.BMS_1868"/>
<dbReference type="GO" id="GO:0008483">
    <property type="term" value="F:transaminase activity"/>
    <property type="evidence" value="ECO:0007669"/>
    <property type="project" value="UniProtKB-KW"/>
</dbReference>
<evidence type="ECO:0000256" key="1">
    <source>
        <dbReference type="ARBA" id="ARBA00001933"/>
    </source>
</evidence>
<dbReference type="Gene3D" id="3.40.640.10">
    <property type="entry name" value="Type I PLP-dependent aspartate aminotransferase-like (Major domain)"/>
    <property type="match status" value="2"/>
</dbReference>
<dbReference type="PANTHER" id="PTHR43206">
    <property type="entry name" value="AMINOTRANSFERASE"/>
    <property type="match status" value="1"/>
</dbReference>
<dbReference type="eggNOG" id="COG0161">
    <property type="taxonomic scope" value="Bacteria"/>
</dbReference>
<dbReference type="SUPFAM" id="SSF53383">
    <property type="entry name" value="PLP-dependent transferases"/>
    <property type="match status" value="2"/>
</dbReference>
<protein>
    <submittedName>
        <fullName evidence="6">Aminotransferase</fullName>
    </submittedName>
</protein>
<dbReference type="PANTHER" id="PTHR43206:SF2">
    <property type="entry name" value="4-AMINOBUTYRATE AMINOTRANSFERASE GABT"/>
    <property type="match status" value="1"/>
</dbReference>
<keyword evidence="3 6" id="KW-0032">Aminotransferase</keyword>
<comment type="cofactor">
    <cofactor evidence="1">
        <name>pyridoxal 5'-phosphate</name>
        <dbReference type="ChEBI" id="CHEBI:597326"/>
    </cofactor>
</comment>
<accession>E1X228</accession>
<evidence type="ECO:0000313" key="7">
    <source>
        <dbReference type="Proteomes" id="UP000008963"/>
    </source>
</evidence>
<dbReference type="KEGG" id="bmx:BMS_1868"/>
<organism evidence="6 7">
    <name type="scientific">Halobacteriovorax marinus (strain ATCC BAA-682 / DSM 15412 / SJ)</name>
    <name type="common">Bacteriovorax marinus</name>
    <dbReference type="NCBI Taxonomy" id="862908"/>
    <lineage>
        <taxon>Bacteria</taxon>
        <taxon>Pseudomonadati</taxon>
        <taxon>Bdellovibrionota</taxon>
        <taxon>Bacteriovoracia</taxon>
        <taxon>Bacteriovoracales</taxon>
        <taxon>Halobacteriovoraceae</taxon>
        <taxon>Halobacteriovorax</taxon>
    </lineage>
</organism>
<dbReference type="InterPro" id="IPR015421">
    <property type="entry name" value="PyrdxlP-dep_Trfase_major"/>
</dbReference>
<comment type="similarity">
    <text evidence="2">Belongs to the class-III pyridoxal-phosphate-dependent aminotransferase family.</text>
</comment>
<dbReference type="PATRIC" id="fig|862908.3.peg.1773"/>
<dbReference type="OrthoDB" id="9801052at2"/>
<gene>
    <name evidence="6" type="ordered locus">BMS_1868</name>
</gene>
<dbReference type="EMBL" id="FQ312005">
    <property type="protein sequence ID" value="CBW26688.1"/>
    <property type="molecule type" value="Genomic_DNA"/>
</dbReference>
<dbReference type="Gene3D" id="3.90.1150.10">
    <property type="entry name" value="Aspartate Aminotransferase, domain 1"/>
    <property type="match status" value="1"/>
</dbReference>
<keyword evidence="5" id="KW-0663">Pyridoxal phosphate</keyword>
<dbReference type="RefSeq" id="WP_014244469.1">
    <property type="nucleotide sequence ID" value="NC_016620.1"/>
</dbReference>
<dbReference type="HOGENOM" id="CLU_296617_0_0_7"/>
<dbReference type="Proteomes" id="UP000008963">
    <property type="component" value="Chromosome"/>
</dbReference>
<reference evidence="7" key="1">
    <citation type="journal article" date="2013" name="ISME J.">
        <title>A small predatory core genome in the divergent marine Bacteriovorax marinus SJ and the terrestrial Bdellovibrio bacteriovorus.</title>
        <authorList>
            <person name="Crossman L.C."/>
            <person name="Chen H."/>
            <person name="Cerdeno-Tarraga A.M."/>
            <person name="Brooks K."/>
            <person name="Quail M.A."/>
            <person name="Pineiro S.A."/>
            <person name="Hobley L."/>
            <person name="Sockett R.E."/>
            <person name="Bentley S.D."/>
            <person name="Parkhill J."/>
            <person name="Williams H.N."/>
            <person name="Stine O.C."/>
        </authorList>
    </citation>
    <scope>NUCLEOTIDE SEQUENCE [LARGE SCALE GENOMIC DNA]</scope>
    <source>
        <strain evidence="7">ATCC BAA-682 / DSM 15412 / SJ</strain>
    </source>
</reference>
<dbReference type="AlphaFoldDB" id="E1X228"/>
<dbReference type="eggNOG" id="COG0160">
    <property type="taxonomic scope" value="Bacteria"/>
</dbReference>
<evidence type="ECO:0000256" key="2">
    <source>
        <dbReference type="ARBA" id="ARBA00008954"/>
    </source>
</evidence>
<name>E1X228_HALMS</name>
<keyword evidence="4" id="KW-0808">Transferase</keyword>